<name>A0ABT6SYD5_9ACTN</name>
<dbReference type="SUPFAM" id="SSF53474">
    <property type="entry name" value="alpha/beta-Hydrolases"/>
    <property type="match status" value="1"/>
</dbReference>
<accession>A0ABT6SYD5</accession>
<proteinExistence type="predicted"/>
<evidence type="ECO:0008006" key="3">
    <source>
        <dbReference type="Google" id="ProtNLM"/>
    </source>
</evidence>
<dbReference type="Gene3D" id="3.40.50.1820">
    <property type="entry name" value="alpha/beta hydrolase"/>
    <property type="match status" value="1"/>
</dbReference>
<dbReference type="InterPro" id="IPR029058">
    <property type="entry name" value="AB_hydrolase_fold"/>
</dbReference>
<keyword evidence="2" id="KW-1185">Reference proteome</keyword>
<protein>
    <recommendedName>
        <fullName evidence="3">Alpha/beta hydrolase</fullName>
    </recommendedName>
</protein>
<sequence>MSGPYRLHADALPQYVTETLALRCGSPAAARAFAELVDLRGTARRIGCPLRVVDGGQDVTPGVVDGEPLAQEAPHGSYVVVPHGDHLLGNARADWLPQSADWLLDRLAA</sequence>
<dbReference type="Proteomes" id="UP001237105">
    <property type="component" value="Unassembled WGS sequence"/>
</dbReference>
<organism evidence="1 2">
    <name type="scientific">Streptomyces luteolus</name>
    <dbReference type="NCBI Taxonomy" id="3043615"/>
    <lineage>
        <taxon>Bacteria</taxon>
        <taxon>Bacillati</taxon>
        <taxon>Actinomycetota</taxon>
        <taxon>Actinomycetes</taxon>
        <taxon>Kitasatosporales</taxon>
        <taxon>Streptomycetaceae</taxon>
        <taxon>Streptomyces</taxon>
    </lineage>
</organism>
<dbReference type="RefSeq" id="WP_282536497.1">
    <property type="nucleotide sequence ID" value="NZ_JASCIS010000018.1"/>
</dbReference>
<reference evidence="1 2" key="1">
    <citation type="submission" date="2023-05" db="EMBL/GenBank/DDBJ databases">
        <title>Draft genome sequence of Streptomyces sp. B-S-A12 isolated from a cave soil in Thailand.</title>
        <authorList>
            <person name="Chamroensaksri N."/>
            <person name="Muangham S."/>
        </authorList>
    </citation>
    <scope>NUCLEOTIDE SEQUENCE [LARGE SCALE GENOMIC DNA]</scope>
    <source>
        <strain evidence="1 2">B-S-A12</strain>
    </source>
</reference>
<dbReference type="EMBL" id="JASCIS010000018">
    <property type="protein sequence ID" value="MDI3420622.1"/>
    <property type="molecule type" value="Genomic_DNA"/>
</dbReference>
<evidence type="ECO:0000313" key="2">
    <source>
        <dbReference type="Proteomes" id="UP001237105"/>
    </source>
</evidence>
<comment type="caution">
    <text evidence="1">The sequence shown here is derived from an EMBL/GenBank/DDBJ whole genome shotgun (WGS) entry which is preliminary data.</text>
</comment>
<gene>
    <name evidence="1" type="ORF">QIT00_19040</name>
</gene>
<evidence type="ECO:0000313" key="1">
    <source>
        <dbReference type="EMBL" id="MDI3420622.1"/>
    </source>
</evidence>